<comment type="caution">
    <text evidence="1">The sequence shown here is derived from an EMBL/GenBank/DDBJ whole genome shotgun (WGS) entry which is preliminary data.</text>
</comment>
<sequence>MSPQKTHAQWLKGRDGLIERQDVRGALRTDNNTAHPCATSHQKLYLAVSIMLRGVP</sequence>
<proteinExistence type="predicted"/>
<organism evidence="1 2">
    <name type="scientific">Pseudomonas putida</name>
    <name type="common">Arthrobacter siderocapsulatus</name>
    <dbReference type="NCBI Taxonomy" id="303"/>
    <lineage>
        <taxon>Bacteria</taxon>
        <taxon>Pseudomonadati</taxon>
        <taxon>Pseudomonadota</taxon>
        <taxon>Gammaproteobacteria</taxon>
        <taxon>Pseudomonadales</taxon>
        <taxon>Pseudomonadaceae</taxon>
        <taxon>Pseudomonas</taxon>
    </lineage>
</organism>
<name>A0A9X8HLJ0_PSEPU</name>
<gene>
    <name evidence="1" type="ORF">EDF85_1058</name>
</gene>
<accession>A0A9X8HLJ0</accession>
<evidence type="ECO:0000313" key="2">
    <source>
        <dbReference type="Proteomes" id="UP000269115"/>
    </source>
</evidence>
<dbReference type="Proteomes" id="UP000269115">
    <property type="component" value="Unassembled WGS sequence"/>
</dbReference>
<protein>
    <submittedName>
        <fullName evidence="1">Uncharacterized protein</fullName>
    </submittedName>
</protein>
<evidence type="ECO:0000313" key="1">
    <source>
        <dbReference type="EMBL" id="ROQ53301.1"/>
    </source>
</evidence>
<reference evidence="1 2" key="1">
    <citation type="submission" date="2018-11" db="EMBL/GenBank/DDBJ databases">
        <title>Genomic analyses of the natural microbiome of Caenorhabditis elegans.</title>
        <authorList>
            <person name="Samuel B."/>
        </authorList>
    </citation>
    <scope>NUCLEOTIDE SEQUENCE [LARGE SCALE GENOMIC DNA]</scope>
    <source>
        <strain evidence="1 2">BIGb0473</strain>
    </source>
</reference>
<dbReference type="EMBL" id="RJUR01000011">
    <property type="protein sequence ID" value="ROQ53301.1"/>
    <property type="molecule type" value="Genomic_DNA"/>
</dbReference>
<dbReference type="AlphaFoldDB" id="A0A9X8HLJ0"/>